<organism evidence="6 7">
    <name type="scientific">Lachnobacterium bovis DSM 14045</name>
    <dbReference type="NCBI Taxonomy" id="1122142"/>
    <lineage>
        <taxon>Bacteria</taxon>
        <taxon>Bacillati</taxon>
        <taxon>Bacillota</taxon>
        <taxon>Clostridia</taxon>
        <taxon>Lachnospirales</taxon>
        <taxon>Lachnospiraceae</taxon>
        <taxon>Lachnobacterium</taxon>
    </lineage>
</organism>
<dbReference type="RefSeq" id="WP_074717729.1">
    <property type="nucleotide sequence ID" value="NZ_FNPG01000017.1"/>
</dbReference>
<accession>A0A1H3JRI6</accession>
<dbReference type="Pfam" id="PF13407">
    <property type="entry name" value="Peripla_BP_4"/>
    <property type="match status" value="1"/>
</dbReference>
<keyword evidence="7" id="KW-1185">Reference proteome</keyword>
<dbReference type="STRING" id="1122142.SAMN02910414_01544"/>
<evidence type="ECO:0000256" key="4">
    <source>
        <dbReference type="SAM" id="SignalP"/>
    </source>
</evidence>
<dbReference type="OrthoDB" id="9769193at2"/>
<dbReference type="GO" id="GO:0030313">
    <property type="term" value="C:cell envelope"/>
    <property type="evidence" value="ECO:0007669"/>
    <property type="project" value="UniProtKB-SubCell"/>
</dbReference>
<dbReference type="AlphaFoldDB" id="A0A1H3JRI6"/>
<sequence>MKTSKKIFSLILCVVLALSNLSGCSLFGKSESTSSNGKYMLIMSKQDTFLTLLKEEIEKEAKNKGITLDFVDTGEQVIDQVRACKKAKDENYKAIICQAYDADTARQLEIAAGDVPIVFINKRIDEKFLKEDKYIYVGSRDSEAGKMQAEYVYEKLGKPSEINAVILKGSSGIVTEYRTLGIKQYFQEKNVKVNYIFEDSANWKTDIASNYVQIAINTKQKIDCVFANNDLMALGAVEALEKNGYDLSKTPVTGVDATVEACQSIVDGKMQFTVLQSAENIAKDVIQAAVIIGNGKSIKDLEHNSNQIYLFVPFEKVDKEGAKSRIK</sequence>
<dbReference type="Proteomes" id="UP000183918">
    <property type="component" value="Unassembled WGS sequence"/>
</dbReference>
<evidence type="ECO:0000256" key="1">
    <source>
        <dbReference type="ARBA" id="ARBA00004196"/>
    </source>
</evidence>
<keyword evidence="3 4" id="KW-0732">Signal</keyword>
<dbReference type="InterPro" id="IPR028082">
    <property type="entry name" value="Peripla_BP_I"/>
</dbReference>
<protein>
    <submittedName>
        <fullName evidence="6">Inositol transport system substrate-binding protein</fullName>
    </submittedName>
</protein>
<dbReference type="PANTHER" id="PTHR46847">
    <property type="entry name" value="D-ALLOSE-BINDING PERIPLASMIC PROTEIN-RELATED"/>
    <property type="match status" value="1"/>
</dbReference>
<feature type="signal peptide" evidence="4">
    <location>
        <begin position="1"/>
        <end position="24"/>
    </location>
</feature>
<feature type="domain" description="Periplasmic binding protein" evidence="5">
    <location>
        <begin position="41"/>
        <end position="296"/>
    </location>
</feature>
<dbReference type="InterPro" id="IPR025997">
    <property type="entry name" value="SBP_2_dom"/>
</dbReference>
<comment type="similarity">
    <text evidence="2">Belongs to the bacterial solute-binding protein 2 family.</text>
</comment>
<reference evidence="6 7" key="1">
    <citation type="submission" date="2016-10" db="EMBL/GenBank/DDBJ databases">
        <authorList>
            <person name="de Groot N.N."/>
        </authorList>
    </citation>
    <scope>NUCLEOTIDE SEQUENCE [LARGE SCALE GENOMIC DNA]</scope>
    <source>
        <strain evidence="6 7">DSM 14045</strain>
    </source>
</reference>
<gene>
    <name evidence="6" type="ORF">SAMN02910414_01544</name>
</gene>
<name>A0A1H3JRI6_9FIRM</name>
<comment type="subcellular location">
    <subcellularLocation>
        <location evidence="1">Cell envelope</location>
    </subcellularLocation>
</comment>
<dbReference type="SUPFAM" id="SSF53822">
    <property type="entry name" value="Periplasmic binding protein-like I"/>
    <property type="match status" value="1"/>
</dbReference>
<dbReference type="PANTHER" id="PTHR46847:SF1">
    <property type="entry name" value="D-ALLOSE-BINDING PERIPLASMIC PROTEIN-RELATED"/>
    <property type="match status" value="1"/>
</dbReference>
<evidence type="ECO:0000256" key="2">
    <source>
        <dbReference type="ARBA" id="ARBA00007639"/>
    </source>
</evidence>
<evidence type="ECO:0000313" key="7">
    <source>
        <dbReference type="Proteomes" id="UP000183918"/>
    </source>
</evidence>
<feature type="chain" id="PRO_5038410943" evidence="4">
    <location>
        <begin position="25"/>
        <end position="327"/>
    </location>
</feature>
<dbReference type="GO" id="GO:0030246">
    <property type="term" value="F:carbohydrate binding"/>
    <property type="evidence" value="ECO:0007669"/>
    <property type="project" value="UniProtKB-ARBA"/>
</dbReference>
<dbReference type="EMBL" id="FNPG01000017">
    <property type="protein sequence ID" value="SDY42537.1"/>
    <property type="molecule type" value="Genomic_DNA"/>
</dbReference>
<evidence type="ECO:0000256" key="3">
    <source>
        <dbReference type="ARBA" id="ARBA00022729"/>
    </source>
</evidence>
<proteinExistence type="inferred from homology"/>
<evidence type="ECO:0000313" key="6">
    <source>
        <dbReference type="EMBL" id="SDY42537.1"/>
    </source>
</evidence>
<evidence type="ECO:0000259" key="5">
    <source>
        <dbReference type="Pfam" id="PF13407"/>
    </source>
</evidence>
<dbReference type="Gene3D" id="3.40.50.2300">
    <property type="match status" value="2"/>
</dbReference>